<comment type="caution">
    <text evidence="1">The sequence shown here is derived from an EMBL/GenBank/DDBJ whole genome shotgun (WGS) entry which is preliminary data.</text>
</comment>
<dbReference type="OrthoDB" id="2385582at2759"/>
<gene>
    <name evidence="1" type="ORF">POCULU_LOCUS4501</name>
</gene>
<sequence length="60" mass="6574">MSLPGPSDGKFFGKQLRLPYNKEASSSGCKRSHSTLDWWRILAIPPSPGGIELSVAYSHD</sequence>
<protein>
    <submittedName>
        <fullName evidence="1">4948_t:CDS:1</fullName>
    </submittedName>
</protein>
<reference evidence="1" key="1">
    <citation type="submission" date="2021-06" db="EMBL/GenBank/DDBJ databases">
        <authorList>
            <person name="Kallberg Y."/>
            <person name="Tangrot J."/>
            <person name="Rosling A."/>
        </authorList>
    </citation>
    <scope>NUCLEOTIDE SEQUENCE</scope>
    <source>
        <strain evidence="1">IA702</strain>
    </source>
</reference>
<name>A0A9N9ATG3_9GLOM</name>
<dbReference type="Proteomes" id="UP000789572">
    <property type="component" value="Unassembled WGS sequence"/>
</dbReference>
<keyword evidence="2" id="KW-1185">Reference proteome</keyword>
<evidence type="ECO:0000313" key="1">
    <source>
        <dbReference type="EMBL" id="CAG8540296.1"/>
    </source>
</evidence>
<proteinExistence type="predicted"/>
<evidence type="ECO:0000313" key="2">
    <source>
        <dbReference type="Proteomes" id="UP000789572"/>
    </source>
</evidence>
<dbReference type="AlphaFoldDB" id="A0A9N9ATG3"/>
<organism evidence="1 2">
    <name type="scientific">Paraglomus occultum</name>
    <dbReference type="NCBI Taxonomy" id="144539"/>
    <lineage>
        <taxon>Eukaryota</taxon>
        <taxon>Fungi</taxon>
        <taxon>Fungi incertae sedis</taxon>
        <taxon>Mucoromycota</taxon>
        <taxon>Glomeromycotina</taxon>
        <taxon>Glomeromycetes</taxon>
        <taxon>Paraglomerales</taxon>
        <taxon>Paraglomeraceae</taxon>
        <taxon>Paraglomus</taxon>
    </lineage>
</organism>
<dbReference type="EMBL" id="CAJVPJ010000587">
    <property type="protein sequence ID" value="CAG8540296.1"/>
    <property type="molecule type" value="Genomic_DNA"/>
</dbReference>
<accession>A0A9N9ATG3</accession>